<dbReference type="InterPro" id="IPR044946">
    <property type="entry name" value="Restrct_endonuc_typeI_TRD_sf"/>
</dbReference>
<proteinExistence type="inferred from homology"/>
<keyword evidence="2" id="KW-0680">Restriction system</keyword>
<dbReference type="PANTHER" id="PTHR30408:SF12">
    <property type="entry name" value="TYPE I RESTRICTION ENZYME MJAVIII SPECIFICITY SUBUNIT"/>
    <property type="match status" value="1"/>
</dbReference>
<protein>
    <submittedName>
        <fullName evidence="6">Type I restriction enzyme S subunit</fullName>
    </submittedName>
</protein>
<dbReference type="Gene3D" id="1.10.287.1120">
    <property type="entry name" value="Bipartite methylase S protein"/>
    <property type="match status" value="1"/>
</dbReference>
<accession>A0A543G1U0</accession>
<comment type="similarity">
    <text evidence="1">Belongs to the type-I restriction system S methylase family.</text>
</comment>
<evidence type="ECO:0000259" key="5">
    <source>
        <dbReference type="Pfam" id="PF01420"/>
    </source>
</evidence>
<feature type="domain" description="Type I restriction modification DNA specificity" evidence="5">
    <location>
        <begin position="295"/>
        <end position="400"/>
    </location>
</feature>
<name>A0A543G1U0_9FLAO</name>
<evidence type="ECO:0000256" key="4">
    <source>
        <dbReference type="SAM" id="Coils"/>
    </source>
</evidence>
<feature type="domain" description="Type I restriction modification DNA specificity" evidence="5">
    <location>
        <begin position="15"/>
        <end position="209"/>
    </location>
</feature>
<evidence type="ECO:0000313" key="6">
    <source>
        <dbReference type="EMBL" id="TQM40009.1"/>
    </source>
</evidence>
<evidence type="ECO:0000313" key="7">
    <source>
        <dbReference type="Proteomes" id="UP000320773"/>
    </source>
</evidence>
<dbReference type="EMBL" id="VFPJ01000001">
    <property type="protein sequence ID" value="TQM40009.1"/>
    <property type="molecule type" value="Genomic_DNA"/>
</dbReference>
<dbReference type="GO" id="GO:0003677">
    <property type="term" value="F:DNA binding"/>
    <property type="evidence" value="ECO:0007669"/>
    <property type="project" value="UniProtKB-KW"/>
</dbReference>
<reference evidence="6 7" key="1">
    <citation type="submission" date="2019-06" db="EMBL/GenBank/DDBJ databases">
        <title>Genomic Encyclopedia of Archaeal and Bacterial Type Strains, Phase II (KMG-II): from individual species to whole genera.</title>
        <authorList>
            <person name="Goeker M."/>
        </authorList>
    </citation>
    <scope>NUCLEOTIDE SEQUENCE [LARGE SCALE GENOMIC DNA]</scope>
    <source>
        <strain evidence="6 7">DSM 24789</strain>
    </source>
</reference>
<keyword evidence="3" id="KW-0238">DNA-binding</keyword>
<dbReference type="Gene3D" id="3.90.220.20">
    <property type="entry name" value="DNA methylase specificity domains"/>
    <property type="match status" value="2"/>
</dbReference>
<dbReference type="SUPFAM" id="SSF116734">
    <property type="entry name" value="DNA methylase specificity domain"/>
    <property type="match status" value="2"/>
</dbReference>
<gene>
    <name evidence="6" type="ORF">BC670_0866</name>
</gene>
<dbReference type="InterPro" id="IPR000055">
    <property type="entry name" value="Restrct_endonuc_typeI_TRD"/>
</dbReference>
<evidence type="ECO:0000256" key="2">
    <source>
        <dbReference type="ARBA" id="ARBA00022747"/>
    </source>
</evidence>
<comment type="caution">
    <text evidence="6">The sequence shown here is derived from an EMBL/GenBank/DDBJ whole genome shotgun (WGS) entry which is preliminary data.</text>
</comment>
<dbReference type="InterPro" id="IPR052021">
    <property type="entry name" value="Type-I_RS_S_subunit"/>
</dbReference>
<dbReference type="Proteomes" id="UP000320773">
    <property type="component" value="Unassembled WGS sequence"/>
</dbReference>
<dbReference type="AlphaFoldDB" id="A0A543G1U0"/>
<feature type="coiled-coil region" evidence="4">
    <location>
        <begin position="380"/>
        <end position="414"/>
    </location>
</feature>
<dbReference type="PANTHER" id="PTHR30408">
    <property type="entry name" value="TYPE-1 RESTRICTION ENZYME ECOKI SPECIFICITY PROTEIN"/>
    <property type="match status" value="1"/>
</dbReference>
<organism evidence="6 7">
    <name type="scientific">Flavobacterium branchiophilum</name>
    <dbReference type="NCBI Taxonomy" id="55197"/>
    <lineage>
        <taxon>Bacteria</taxon>
        <taxon>Pseudomonadati</taxon>
        <taxon>Bacteroidota</taxon>
        <taxon>Flavobacteriia</taxon>
        <taxon>Flavobacteriales</taxon>
        <taxon>Flavobacteriaceae</taxon>
        <taxon>Flavobacterium</taxon>
    </lineage>
</organism>
<evidence type="ECO:0000256" key="1">
    <source>
        <dbReference type="ARBA" id="ARBA00010923"/>
    </source>
</evidence>
<dbReference type="Pfam" id="PF01420">
    <property type="entry name" value="Methylase_S"/>
    <property type="match status" value="2"/>
</dbReference>
<keyword evidence="4" id="KW-0175">Coiled coil</keyword>
<dbReference type="GO" id="GO:0009307">
    <property type="term" value="P:DNA restriction-modification system"/>
    <property type="evidence" value="ECO:0007669"/>
    <property type="project" value="UniProtKB-KW"/>
</dbReference>
<evidence type="ECO:0000256" key="3">
    <source>
        <dbReference type="ARBA" id="ARBA00023125"/>
    </source>
</evidence>
<sequence length="424" mass="48480">MNNTTYKNTAIGLIPSDWEIERFDNVFELFSTNSFSRDNLVYEKSKNEIQNIHYGDIHSKFKFEILDCETEKLPYIKDELILKQKFNFIKDGDLIITDASEDYDGVGQSVEVKNIGTKKVVSGLHTFLARDNSNKTVQGFRTYTFKNPKVAIELKKIATGISVYSISKSELQKLKIPIPPLPEQQKIASILSTWDKAIDNCKGIIEELKVRNKGLTQKLLTGKMRVKGFDEKWKVKAISECVTFTPRPITKPTENYLALGLRSHGKGVFHKTDFDPASIAMETMYEVKENDLIINITFAWEQAVAIVSKKDEGGLVSHRFPTYTFNDKNATPDFFRHYILQKRFKFLLESISPGGAGRNRVMSKTDFLKLDIKLPNVDEQKAIATILDKATEELNQYQQKLETLQLQKKGLMQQLLMGKTRVKI</sequence>